<evidence type="ECO:0000256" key="1">
    <source>
        <dbReference type="ARBA" id="ARBA00004141"/>
    </source>
</evidence>
<evidence type="ECO:0000313" key="10">
    <source>
        <dbReference type="WBParaSite" id="DME_0000150101-mRNA-1"/>
    </source>
</evidence>
<proteinExistence type="inferred from homology"/>
<dbReference type="InterPro" id="IPR036869">
    <property type="entry name" value="J_dom_sf"/>
</dbReference>
<dbReference type="Proteomes" id="UP000038040">
    <property type="component" value="Unplaced"/>
</dbReference>
<feature type="transmembrane region" description="Helical" evidence="7">
    <location>
        <begin position="74"/>
        <end position="93"/>
    </location>
</feature>
<dbReference type="AlphaFoldDB" id="A0A0N4U420"/>
<accession>A0A0N4U420</accession>
<dbReference type="Gene3D" id="1.10.287.110">
    <property type="entry name" value="DnaJ domain"/>
    <property type="match status" value="1"/>
</dbReference>
<dbReference type="GO" id="GO:0005789">
    <property type="term" value="C:endoplasmic reticulum membrane"/>
    <property type="evidence" value="ECO:0007669"/>
    <property type="project" value="TreeGrafter"/>
</dbReference>
<dbReference type="InterPro" id="IPR044632">
    <property type="entry name" value="DNAJC25-like"/>
</dbReference>
<feature type="domain" description="J" evidence="8">
    <location>
        <begin position="1"/>
        <end position="52"/>
    </location>
</feature>
<evidence type="ECO:0000256" key="4">
    <source>
        <dbReference type="ARBA" id="ARBA00023136"/>
    </source>
</evidence>
<protein>
    <submittedName>
        <fullName evidence="10">J domain-containing protein</fullName>
    </submittedName>
</protein>
<comment type="similarity">
    <text evidence="6">Belongs to the DNAJC25 family.</text>
</comment>
<name>A0A0N4U420_DRAME</name>
<evidence type="ECO:0000259" key="8">
    <source>
        <dbReference type="PROSITE" id="PS50076"/>
    </source>
</evidence>
<dbReference type="PROSITE" id="PS50076">
    <property type="entry name" value="DNAJ_2"/>
    <property type="match status" value="1"/>
</dbReference>
<dbReference type="SUPFAM" id="SSF46565">
    <property type="entry name" value="Chaperone J-domain"/>
    <property type="match status" value="1"/>
</dbReference>
<dbReference type="InterPro" id="IPR018253">
    <property type="entry name" value="DnaJ_domain_CS"/>
</dbReference>
<organism evidence="9 10">
    <name type="scientific">Dracunculus medinensis</name>
    <name type="common">Guinea worm</name>
    <dbReference type="NCBI Taxonomy" id="318479"/>
    <lineage>
        <taxon>Eukaryota</taxon>
        <taxon>Metazoa</taxon>
        <taxon>Ecdysozoa</taxon>
        <taxon>Nematoda</taxon>
        <taxon>Chromadorea</taxon>
        <taxon>Rhabditida</taxon>
        <taxon>Spirurina</taxon>
        <taxon>Dracunculoidea</taxon>
        <taxon>Dracunculidae</taxon>
        <taxon>Dracunculus</taxon>
    </lineage>
</organism>
<dbReference type="PANTHER" id="PTHR44176:SF1">
    <property type="entry name" value="DNAJ HOMOLOG SUBFAMILY C MEMBER 25"/>
    <property type="match status" value="1"/>
</dbReference>
<evidence type="ECO:0000256" key="2">
    <source>
        <dbReference type="ARBA" id="ARBA00022692"/>
    </source>
</evidence>
<keyword evidence="4 7" id="KW-0472">Membrane</keyword>
<dbReference type="GO" id="GO:0006457">
    <property type="term" value="P:protein folding"/>
    <property type="evidence" value="ECO:0007669"/>
    <property type="project" value="InterPro"/>
</dbReference>
<feature type="transmembrane region" description="Helical" evidence="7">
    <location>
        <begin position="169"/>
        <end position="188"/>
    </location>
</feature>
<comment type="subcellular location">
    <subcellularLocation>
        <location evidence="1">Membrane</location>
        <topology evidence="1">Multi-pass membrane protein</topology>
    </subcellularLocation>
</comment>
<dbReference type="PANTHER" id="PTHR44176">
    <property type="entry name" value="DNAJ HOMOLOG SUBFAMILY C MEMBER 25"/>
    <property type="match status" value="1"/>
</dbReference>
<evidence type="ECO:0000256" key="6">
    <source>
        <dbReference type="ARBA" id="ARBA00024193"/>
    </source>
</evidence>
<dbReference type="InterPro" id="IPR001623">
    <property type="entry name" value="DnaJ_domain"/>
</dbReference>
<dbReference type="CDD" id="cd06257">
    <property type="entry name" value="DnaJ"/>
    <property type="match status" value="1"/>
</dbReference>
<dbReference type="PROSITE" id="PS00636">
    <property type="entry name" value="DNAJ_1"/>
    <property type="match status" value="1"/>
</dbReference>
<keyword evidence="3 7" id="KW-1133">Transmembrane helix</keyword>
<evidence type="ECO:0000256" key="5">
    <source>
        <dbReference type="ARBA" id="ARBA00023186"/>
    </source>
</evidence>
<evidence type="ECO:0000256" key="7">
    <source>
        <dbReference type="SAM" id="Phobius"/>
    </source>
</evidence>
<dbReference type="WBParaSite" id="DME_0000150101-mRNA-1">
    <property type="protein sequence ID" value="DME_0000150101-mRNA-1"/>
    <property type="gene ID" value="DME_0000150101"/>
</dbReference>
<reference evidence="10" key="1">
    <citation type="submission" date="2017-02" db="UniProtKB">
        <authorList>
            <consortium name="WormBaseParasite"/>
        </authorList>
    </citation>
    <scope>IDENTIFICATION</scope>
</reference>
<dbReference type="Pfam" id="PF00226">
    <property type="entry name" value="DnaJ"/>
    <property type="match status" value="1"/>
</dbReference>
<evidence type="ECO:0000313" key="9">
    <source>
        <dbReference type="Proteomes" id="UP000038040"/>
    </source>
</evidence>
<keyword evidence="2 7" id="KW-0812">Transmembrane</keyword>
<keyword evidence="5" id="KW-0143">Chaperone</keyword>
<sequence length="284" mass="34874">LAMQYHPDRVQDKKVDFFQEKKAYAEELFRKVATAYEVLKDDETRNDYNYYLDHPEERMYNYYQYYRRRVSPKVDVRIVIVATIVIISIIQFLSARHKYQEALEYAVKQEKYRNRAREIAYERGIVLNDRTIKDKKWRKENEEQIIRKIIEENMDIRGGYSKPSVFDTLFWTILVSPITFCKYIIWNCEWIIKYWIKKEDYDIEAKFYLIRKYMGISEEQFNCLEDEERLCFLDAELWVKAKFDEWKMVKEEEQKQKLAASGRYKRYRRYMRNQAGSTISFVDE</sequence>
<evidence type="ECO:0000256" key="3">
    <source>
        <dbReference type="ARBA" id="ARBA00022989"/>
    </source>
</evidence>